<dbReference type="PANTHER" id="PTHR36113">
    <property type="entry name" value="LYASE, PUTATIVE-RELATED-RELATED"/>
    <property type="match status" value="1"/>
</dbReference>
<proteinExistence type="predicted"/>
<dbReference type="EMBL" id="JAIKTU010000014">
    <property type="protein sequence ID" value="MBY0756873.1"/>
    <property type="molecule type" value="Genomic_DNA"/>
</dbReference>
<feature type="domain" description="VOC" evidence="1">
    <location>
        <begin position="2"/>
        <end position="120"/>
    </location>
</feature>
<dbReference type="InterPro" id="IPR051332">
    <property type="entry name" value="Fosfomycin_Res_Enzymes"/>
</dbReference>
<dbReference type="Pfam" id="PF00903">
    <property type="entry name" value="Glyoxalase"/>
    <property type="match status" value="1"/>
</dbReference>
<evidence type="ECO:0000313" key="2">
    <source>
        <dbReference type="EMBL" id="MBY0756873.1"/>
    </source>
</evidence>
<dbReference type="InterPro" id="IPR004360">
    <property type="entry name" value="Glyas_Fos-R_dOase_dom"/>
</dbReference>
<reference evidence="2 3" key="1">
    <citation type="journal article" date="2021" name="Cell Host Microbe">
        <title>in vivo commensal control of Clostridioides difficile virulence.</title>
        <authorList>
            <person name="Girinathan B.P."/>
            <person name="Dibenedetto N."/>
            <person name="Worley J.N."/>
            <person name="Peltier J."/>
            <person name="Arrieta-Ortiz M.L."/>
            <person name="Rupa Christinal Immanuel S."/>
            <person name="Lavin R."/>
            <person name="Delaney M.L."/>
            <person name="Cummins C."/>
            <person name="Hoffmann M."/>
            <person name="Luo Y."/>
            <person name="Gonzalez-Escalona N."/>
            <person name="Allard M."/>
            <person name="Onderdonk A.B."/>
            <person name="Gerber G.K."/>
            <person name="Sonenshein A.L."/>
            <person name="Baliga N."/>
            <person name="Dupuy B."/>
            <person name="Bry L."/>
        </authorList>
    </citation>
    <scope>NUCLEOTIDE SEQUENCE [LARGE SCALE GENOMIC DNA]</scope>
    <source>
        <strain evidence="2 3">DSM 599</strain>
    </source>
</reference>
<accession>A0ABS7L206</accession>
<dbReference type="Gene3D" id="3.10.180.10">
    <property type="entry name" value="2,3-Dihydroxybiphenyl 1,2-Dioxygenase, domain 1"/>
    <property type="match status" value="1"/>
</dbReference>
<dbReference type="Proteomes" id="UP001299068">
    <property type="component" value="Unassembled WGS sequence"/>
</dbReference>
<keyword evidence="3" id="KW-1185">Reference proteome</keyword>
<evidence type="ECO:0000259" key="1">
    <source>
        <dbReference type="PROSITE" id="PS51819"/>
    </source>
</evidence>
<evidence type="ECO:0000313" key="3">
    <source>
        <dbReference type="Proteomes" id="UP001299068"/>
    </source>
</evidence>
<sequence length="123" mass="14436">MNFCWSTLTVSDIEKSSKFYKNIIGLKELRTLRPNEEMTIMFLKDNHNFNLELIENKKNDEEKIFKGITLAFRVDSLDESIEDMKNKNIDIVRGPIKVSKDTKFFFIKDPDGLEIQIVESNEL</sequence>
<name>A0ABS7L206_CLOSR</name>
<protein>
    <submittedName>
        <fullName evidence="2">VOC family protein</fullName>
    </submittedName>
</protein>
<dbReference type="SUPFAM" id="SSF54593">
    <property type="entry name" value="Glyoxalase/Bleomycin resistance protein/Dihydroxybiphenyl dioxygenase"/>
    <property type="match status" value="1"/>
</dbReference>
<dbReference type="InterPro" id="IPR029068">
    <property type="entry name" value="Glyas_Bleomycin-R_OHBP_Dase"/>
</dbReference>
<dbReference type="InterPro" id="IPR037523">
    <property type="entry name" value="VOC_core"/>
</dbReference>
<dbReference type="RefSeq" id="WP_221862086.1">
    <property type="nucleotide sequence ID" value="NZ_JAIKTU010000014.1"/>
</dbReference>
<organism evidence="2 3">
    <name type="scientific">Clostridium sardiniense</name>
    <name type="common">Clostridium absonum</name>
    <dbReference type="NCBI Taxonomy" id="29369"/>
    <lineage>
        <taxon>Bacteria</taxon>
        <taxon>Bacillati</taxon>
        <taxon>Bacillota</taxon>
        <taxon>Clostridia</taxon>
        <taxon>Eubacteriales</taxon>
        <taxon>Clostridiaceae</taxon>
        <taxon>Clostridium</taxon>
    </lineage>
</organism>
<dbReference type="PROSITE" id="PS51819">
    <property type="entry name" value="VOC"/>
    <property type="match status" value="1"/>
</dbReference>
<dbReference type="PANTHER" id="PTHR36113:SF1">
    <property type="entry name" value="GLYOXALASE_BLEOMYCIN RESISTANCE PROTEIN_DIOXYGENASE"/>
    <property type="match status" value="1"/>
</dbReference>
<gene>
    <name evidence="2" type="ORF">K5V21_15620</name>
</gene>
<comment type="caution">
    <text evidence="2">The sequence shown here is derived from an EMBL/GenBank/DDBJ whole genome shotgun (WGS) entry which is preliminary data.</text>
</comment>
<dbReference type="CDD" id="cd06587">
    <property type="entry name" value="VOC"/>
    <property type="match status" value="1"/>
</dbReference>